<gene>
    <name evidence="3" type="ORF">E0L32_005061</name>
</gene>
<feature type="region of interest" description="Disordered" evidence="1">
    <location>
        <begin position="347"/>
        <end position="390"/>
    </location>
</feature>
<reference evidence="3 4" key="1">
    <citation type="submission" date="2019-06" db="EMBL/GenBank/DDBJ databases">
        <title>Draft genome sequence of the filamentous fungus Phialemoniopsis curvata isolated from diesel fuel.</title>
        <authorList>
            <person name="Varaljay V.A."/>
            <person name="Lyon W.J."/>
            <person name="Crouch A.L."/>
            <person name="Drake C.E."/>
            <person name="Hollomon J.M."/>
            <person name="Nadeau L.J."/>
            <person name="Nunn H.S."/>
            <person name="Stevenson B.S."/>
            <person name="Bojanowski C.L."/>
            <person name="Crookes-Goodson W.J."/>
        </authorList>
    </citation>
    <scope>NUCLEOTIDE SEQUENCE [LARGE SCALE GENOMIC DNA]</scope>
    <source>
        <strain evidence="3 4">D216</strain>
    </source>
</reference>
<feature type="compositionally biased region" description="Basic and acidic residues" evidence="1">
    <location>
        <begin position="347"/>
        <end position="381"/>
    </location>
</feature>
<dbReference type="GO" id="GO:0036503">
    <property type="term" value="P:ERAD pathway"/>
    <property type="evidence" value="ECO:0007669"/>
    <property type="project" value="TreeGrafter"/>
</dbReference>
<dbReference type="SMART" id="SM00594">
    <property type="entry name" value="UAS"/>
    <property type="match status" value="1"/>
</dbReference>
<dbReference type="GeneID" id="41972508"/>
<protein>
    <recommendedName>
        <fullName evidence="2">UAS domain-containing protein</fullName>
    </recommendedName>
</protein>
<dbReference type="InterPro" id="IPR009060">
    <property type="entry name" value="UBA-like_sf"/>
</dbReference>
<dbReference type="RefSeq" id="XP_030996663.1">
    <property type="nucleotide sequence ID" value="XM_031139541.1"/>
</dbReference>
<dbReference type="InterPro" id="IPR036249">
    <property type="entry name" value="Thioredoxin-like_sf"/>
</dbReference>
<dbReference type="Gene3D" id="3.40.30.10">
    <property type="entry name" value="Glutaredoxin"/>
    <property type="match status" value="1"/>
</dbReference>
<dbReference type="FunCoup" id="A0A507AY93">
    <property type="interactions" value="123"/>
</dbReference>
<feature type="non-terminal residue" evidence="3">
    <location>
        <position position="390"/>
    </location>
</feature>
<dbReference type="STRING" id="1093900.A0A507AY93"/>
<sequence>MASEGDFDIGQLSESQQEALQQYTAVTNQEVKDAVPLLQRSQWNVQIAIAKFFDGEGPDPVAEALAAQNDIPRAGARHENLQESLYAAAGAPAGRGPRAQGTDPAPRIVPRQPSATYRPPFLLSVILAPFNIGYRLFSTLFRALSYVLVFLPAPLRPRAVTGALARTAYGRRQLLPRDTAARFRREFEEQYGADGASELPFFEGGYAQAYDAAKKDLKFLLVVLLAPEHDDCEPFVRETLLSPEVVDLVQDPANNIVLWGGNVRDSEAYQISLEYQCTKFPFSCLVCLTPREGSTRMGVVKRLVGALTPTVYVQGLQGAMDKYGPDIEAVRAERRANEVARNLRTEQDSAYERSLARDRERARQKREAEAAAARAEERAAEAARAPWTGP</sequence>
<dbReference type="EMBL" id="SKBQ01000025">
    <property type="protein sequence ID" value="TPX14952.1"/>
    <property type="molecule type" value="Genomic_DNA"/>
</dbReference>
<dbReference type="Pfam" id="PF14555">
    <property type="entry name" value="UBA_4"/>
    <property type="match status" value="1"/>
</dbReference>
<evidence type="ECO:0000313" key="3">
    <source>
        <dbReference type="EMBL" id="TPX14952.1"/>
    </source>
</evidence>
<dbReference type="Proteomes" id="UP000319257">
    <property type="component" value="Unassembled WGS sequence"/>
</dbReference>
<dbReference type="GO" id="GO:0043130">
    <property type="term" value="F:ubiquitin binding"/>
    <property type="evidence" value="ECO:0007669"/>
    <property type="project" value="TreeGrafter"/>
</dbReference>
<dbReference type="PANTHER" id="PTHR23322">
    <property type="entry name" value="FAS-ASSOCIATED PROTEIN"/>
    <property type="match status" value="1"/>
</dbReference>
<feature type="domain" description="UAS" evidence="2">
    <location>
        <begin position="182"/>
        <end position="317"/>
    </location>
</feature>
<dbReference type="SUPFAM" id="SSF46934">
    <property type="entry name" value="UBA-like"/>
    <property type="match status" value="1"/>
</dbReference>
<dbReference type="Gene3D" id="1.10.8.10">
    <property type="entry name" value="DNA helicase RuvA subunit, C-terminal domain"/>
    <property type="match status" value="1"/>
</dbReference>
<evidence type="ECO:0000313" key="4">
    <source>
        <dbReference type="Proteomes" id="UP000319257"/>
    </source>
</evidence>
<dbReference type="AlphaFoldDB" id="A0A507AY93"/>
<dbReference type="OrthoDB" id="1026733at2759"/>
<dbReference type="SUPFAM" id="SSF52833">
    <property type="entry name" value="Thioredoxin-like"/>
    <property type="match status" value="1"/>
</dbReference>
<dbReference type="PANTHER" id="PTHR23322:SF1">
    <property type="entry name" value="FAS-ASSOCIATED FACTOR 2"/>
    <property type="match status" value="1"/>
</dbReference>
<accession>A0A507AY93</accession>
<organism evidence="3 4">
    <name type="scientific">Thyridium curvatum</name>
    <dbReference type="NCBI Taxonomy" id="1093900"/>
    <lineage>
        <taxon>Eukaryota</taxon>
        <taxon>Fungi</taxon>
        <taxon>Dikarya</taxon>
        <taxon>Ascomycota</taxon>
        <taxon>Pezizomycotina</taxon>
        <taxon>Sordariomycetes</taxon>
        <taxon>Sordariomycetidae</taxon>
        <taxon>Thyridiales</taxon>
        <taxon>Thyridiaceae</taxon>
        <taxon>Thyridium</taxon>
    </lineage>
</organism>
<comment type="caution">
    <text evidence="3">The sequence shown here is derived from an EMBL/GenBank/DDBJ whole genome shotgun (WGS) entry which is preliminary data.</text>
</comment>
<keyword evidence="4" id="KW-1185">Reference proteome</keyword>
<evidence type="ECO:0000256" key="1">
    <source>
        <dbReference type="SAM" id="MobiDB-lite"/>
    </source>
</evidence>
<proteinExistence type="predicted"/>
<dbReference type="InParanoid" id="A0A507AY93"/>
<name>A0A507AY93_9PEZI</name>
<dbReference type="InterPro" id="IPR006577">
    <property type="entry name" value="UAS"/>
</dbReference>
<dbReference type="InterPro" id="IPR050730">
    <property type="entry name" value="UBX_domain-protein"/>
</dbReference>
<evidence type="ECO:0000259" key="2">
    <source>
        <dbReference type="SMART" id="SM00594"/>
    </source>
</evidence>
<dbReference type="GO" id="GO:0005783">
    <property type="term" value="C:endoplasmic reticulum"/>
    <property type="evidence" value="ECO:0007669"/>
    <property type="project" value="TreeGrafter"/>
</dbReference>